<evidence type="ECO:0000313" key="2">
    <source>
        <dbReference type="EMBL" id="MED6199190.1"/>
    </source>
</evidence>
<proteinExistence type="predicted"/>
<name>A0ABU6XQU1_9FABA</name>
<feature type="non-terminal residue" evidence="2">
    <location>
        <position position="78"/>
    </location>
</feature>
<accession>A0ABU6XQU1</accession>
<comment type="caution">
    <text evidence="2">The sequence shown here is derived from an EMBL/GenBank/DDBJ whole genome shotgun (WGS) entry which is preliminary data.</text>
</comment>
<feature type="region of interest" description="Disordered" evidence="1">
    <location>
        <begin position="58"/>
        <end position="78"/>
    </location>
</feature>
<dbReference type="Proteomes" id="UP001341840">
    <property type="component" value="Unassembled WGS sequence"/>
</dbReference>
<reference evidence="2 3" key="1">
    <citation type="journal article" date="2023" name="Plants (Basel)">
        <title>Bridging the Gap: Combining Genomics and Transcriptomics Approaches to Understand Stylosanthes scabra, an Orphan Legume from the Brazilian Caatinga.</title>
        <authorList>
            <person name="Ferreira-Neto J.R.C."/>
            <person name="da Silva M.D."/>
            <person name="Binneck E."/>
            <person name="de Melo N.F."/>
            <person name="da Silva R.H."/>
            <person name="de Melo A.L.T.M."/>
            <person name="Pandolfi V."/>
            <person name="Bustamante F.O."/>
            <person name="Brasileiro-Vidal A.C."/>
            <person name="Benko-Iseppon A.M."/>
        </authorList>
    </citation>
    <scope>NUCLEOTIDE SEQUENCE [LARGE SCALE GENOMIC DNA]</scope>
    <source>
        <tissue evidence="2">Leaves</tissue>
    </source>
</reference>
<organism evidence="2 3">
    <name type="scientific">Stylosanthes scabra</name>
    <dbReference type="NCBI Taxonomy" id="79078"/>
    <lineage>
        <taxon>Eukaryota</taxon>
        <taxon>Viridiplantae</taxon>
        <taxon>Streptophyta</taxon>
        <taxon>Embryophyta</taxon>
        <taxon>Tracheophyta</taxon>
        <taxon>Spermatophyta</taxon>
        <taxon>Magnoliopsida</taxon>
        <taxon>eudicotyledons</taxon>
        <taxon>Gunneridae</taxon>
        <taxon>Pentapetalae</taxon>
        <taxon>rosids</taxon>
        <taxon>fabids</taxon>
        <taxon>Fabales</taxon>
        <taxon>Fabaceae</taxon>
        <taxon>Papilionoideae</taxon>
        <taxon>50 kb inversion clade</taxon>
        <taxon>dalbergioids sensu lato</taxon>
        <taxon>Dalbergieae</taxon>
        <taxon>Pterocarpus clade</taxon>
        <taxon>Stylosanthes</taxon>
    </lineage>
</organism>
<evidence type="ECO:0000313" key="3">
    <source>
        <dbReference type="Proteomes" id="UP001341840"/>
    </source>
</evidence>
<sequence length="78" mass="8709">MPMHQGARPFQDLSREHQVLGRGCTKAIARMRGLYERTKRGHGGAMLLGSFGRMWPSSPHGRANAVARAREACGRHKR</sequence>
<evidence type="ECO:0000256" key="1">
    <source>
        <dbReference type="SAM" id="MobiDB-lite"/>
    </source>
</evidence>
<protein>
    <submittedName>
        <fullName evidence="2">Uncharacterized protein</fullName>
    </submittedName>
</protein>
<dbReference type="EMBL" id="JASCZI010212346">
    <property type="protein sequence ID" value="MED6199190.1"/>
    <property type="molecule type" value="Genomic_DNA"/>
</dbReference>
<gene>
    <name evidence="2" type="ORF">PIB30_073628</name>
</gene>
<feature type="compositionally biased region" description="Basic and acidic residues" evidence="1">
    <location>
        <begin position="68"/>
        <end position="78"/>
    </location>
</feature>
<keyword evidence="3" id="KW-1185">Reference proteome</keyword>